<accession>A0ABV0VSL6</accession>
<dbReference type="PROSITE" id="PS51120">
    <property type="entry name" value="LDLRB"/>
    <property type="match status" value="2"/>
</dbReference>
<organism evidence="2 3">
    <name type="scientific">Xenotaenia resolanae</name>
    <dbReference type="NCBI Taxonomy" id="208358"/>
    <lineage>
        <taxon>Eukaryota</taxon>
        <taxon>Metazoa</taxon>
        <taxon>Chordata</taxon>
        <taxon>Craniata</taxon>
        <taxon>Vertebrata</taxon>
        <taxon>Euteleostomi</taxon>
        <taxon>Actinopterygii</taxon>
        <taxon>Neopterygii</taxon>
        <taxon>Teleostei</taxon>
        <taxon>Neoteleostei</taxon>
        <taxon>Acanthomorphata</taxon>
        <taxon>Ovalentaria</taxon>
        <taxon>Atherinomorphae</taxon>
        <taxon>Cyprinodontiformes</taxon>
        <taxon>Goodeidae</taxon>
        <taxon>Xenotaenia</taxon>
    </lineage>
</organism>
<dbReference type="Proteomes" id="UP001444071">
    <property type="component" value="Unassembled WGS sequence"/>
</dbReference>
<dbReference type="InterPro" id="IPR000033">
    <property type="entry name" value="LDLR_classB_rpt"/>
</dbReference>
<dbReference type="PANTHER" id="PTHR22722">
    <property type="entry name" value="LOW-DENSITY LIPOPROTEIN RECEPTOR-RELATED PROTEIN 2-RELATED"/>
    <property type="match status" value="1"/>
</dbReference>
<dbReference type="Gene3D" id="2.10.25.10">
    <property type="entry name" value="Laminin"/>
    <property type="match status" value="1"/>
</dbReference>
<dbReference type="SUPFAM" id="SSF63825">
    <property type="entry name" value="YWTD domain"/>
    <property type="match status" value="1"/>
</dbReference>
<dbReference type="InterPro" id="IPR051221">
    <property type="entry name" value="LDLR-related"/>
</dbReference>
<dbReference type="Gene3D" id="2.120.10.30">
    <property type="entry name" value="TolB, C-terminal domain"/>
    <property type="match status" value="1"/>
</dbReference>
<name>A0ABV0VSL6_9TELE</name>
<keyword evidence="3" id="KW-1185">Reference proteome</keyword>
<protein>
    <recommendedName>
        <fullName evidence="4">Vitellogenin receptor</fullName>
    </recommendedName>
</protein>
<dbReference type="SMART" id="SM00135">
    <property type="entry name" value="LY"/>
    <property type="match status" value="3"/>
</dbReference>
<comment type="caution">
    <text evidence="2">The sequence shown here is derived from an EMBL/GenBank/DDBJ whole genome shotgun (WGS) entry which is preliminary data.</text>
</comment>
<dbReference type="Pfam" id="PF00058">
    <property type="entry name" value="Ldl_recept_b"/>
    <property type="match status" value="1"/>
</dbReference>
<feature type="repeat" description="LDL-receptor class B" evidence="1">
    <location>
        <begin position="222"/>
        <end position="265"/>
    </location>
</feature>
<gene>
    <name evidence="2" type="ORF">XENORESO_008256</name>
</gene>
<feature type="non-terminal residue" evidence="2">
    <location>
        <position position="316"/>
    </location>
</feature>
<evidence type="ECO:0000313" key="2">
    <source>
        <dbReference type="EMBL" id="MEQ2260201.1"/>
    </source>
</evidence>
<dbReference type="Pfam" id="PF14670">
    <property type="entry name" value="FXa_inhibition"/>
    <property type="match status" value="1"/>
</dbReference>
<dbReference type="SUPFAM" id="SSF57196">
    <property type="entry name" value="EGF/Laminin"/>
    <property type="match status" value="1"/>
</dbReference>
<evidence type="ECO:0000256" key="1">
    <source>
        <dbReference type="PROSITE-ProRule" id="PRU00461"/>
    </source>
</evidence>
<evidence type="ECO:0000313" key="3">
    <source>
        <dbReference type="Proteomes" id="UP001444071"/>
    </source>
</evidence>
<dbReference type="CDD" id="cd00054">
    <property type="entry name" value="EGF_CA"/>
    <property type="match status" value="1"/>
</dbReference>
<dbReference type="PANTHER" id="PTHR22722:SF5">
    <property type="entry name" value="LOW-DENSITY LIPOPROTEIN RECEPTOR-RELATED PROTEIN 1B"/>
    <property type="match status" value="1"/>
</dbReference>
<feature type="repeat" description="LDL-receptor class B" evidence="1">
    <location>
        <begin position="178"/>
        <end position="221"/>
    </location>
</feature>
<proteinExistence type="predicted"/>
<sequence>MYGACSQTCTNTYGSYRCSCTEGYILQPDRISCRTKQDPGDSHPVLLIGGSDRIVITHLNGTALQPLRSLSVNGTLALDFQHSQERVCWALSTGSSGQLRCAGIRNLRGFTREQEIKTQRSIQHVEQMAIDWLTGNFYFVDHSSDKIFVCNHAGDTCVTILQLDLLNPKGIALDPLMGMLFITDYGTVAKLERCNMDGTNRTQIVDYKIEQPTAVALDTIKKLVYWADAYLDYIDVVDYHGRNRHTIIHGIQVSYVYALAVFEDYLYALHSAPSEGSSSVELLQVHRFNITAESMTLTSLGNSRILHIYHKLAQPK</sequence>
<reference evidence="2 3" key="1">
    <citation type="submission" date="2021-06" db="EMBL/GenBank/DDBJ databases">
        <authorList>
            <person name="Palmer J.M."/>
        </authorList>
    </citation>
    <scope>NUCLEOTIDE SEQUENCE [LARGE SCALE GENOMIC DNA]</scope>
    <source>
        <strain evidence="2 3">XR_2019</strain>
        <tissue evidence="2">Muscle</tissue>
    </source>
</reference>
<dbReference type="InterPro" id="IPR011042">
    <property type="entry name" value="6-blade_b-propeller_TolB-like"/>
</dbReference>
<evidence type="ECO:0008006" key="4">
    <source>
        <dbReference type="Google" id="ProtNLM"/>
    </source>
</evidence>
<dbReference type="EMBL" id="JAHRIM010010275">
    <property type="protein sequence ID" value="MEQ2260201.1"/>
    <property type="molecule type" value="Genomic_DNA"/>
</dbReference>